<dbReference type="Gene3D" id="1.10.286.20">
    <property type="match status" value="1"/>
</dbReference>
<dbReference type="Pfam" id="PF01272">
    <property type="entry name" value="GreA_GreB"/>
    <property type="match status" value="1"/>
</dbReference>
<evidence type="ECO:0000259" key="1">
    <source>
        <dbReference type="Pfam" id="PF01272"/>
    </source>
</evidence>
<keyword evidence="3" id="KW-0418">Kinase</keyword>
<dbReference type="PANTHER" id="PTHR30437:SF5">
    <property type="entry name" value="REGULATOR OF NUCLEOSIDE DIPHOSPHATE KINASE"/>
    <property type="match status" value="1"/>
</dbReference>
<dbReference type="InterPro" id="IPR029462">
    <property type="entry name" value="Rnk_N"/>
</dbReference>
<keyword evidence="3" id="KW-0808">Transferase</keyword>
<dbReference type="EMBL" id="CP115541">
    <property type="protein sequence ID" value="WNH50956.1"/>
    <property type="molecule type" value="Genomic_DNA"/>
</dbReference>
<feature type="domain" description="Regulator of nucleoside diphosphate kinase N-terminal" evidence="2">
    <location>
        <begin position="9"/>
        <end position="49"/>
    </location>
</feature>
<accession>A0ABY9YK07</accession>
<protein>
    <submittedName>
        <fullName evidence="3">Nucleoside diphosphate kinase regulator</fullName>
    </submittedName>
</protein>
<dbReference type="PANTHER" id="PTHR30437">
    <property type="entry name" value="TRANSCRIPTION ELONGATION FACTOR GREA"/>
    <property type="match status" value="1"/>
</dbReference>
<evidence type="ECO:0000313" key="4">
    <source>
        <dbReference type="Proteomes" id="UP001302072"/>
    </source>
</evidence>
<keyword evidence="4" id="KW-1185">Reference proteome</keyword>
<evidence type="ECO:0000313" key="3">
    <source>
        <dbReference type="EMBL" id="WNH50956.1"/>
    </source>
</evidence>
<dbReference type="InterPro" id="IPR023459">
    <property type="entry name" value="Tscrpt_elong_fac_GreA/B_fam"/>
</dbReference>
<proteinExistence type="predicted"/>
<sequence length="135" mass="14255">MSNSSGLPPSITVSSHDMDRLDAMLESPAVGQSPAGLALAQELNRATVVAPDQMPPGIVMMHSRVECEDELHGDKHVLTLVYPREANVDEGKVSILAPVGTALLGLAVGQSMDWDAPGGRKLRLRVTAVHNATPN</sequence>
<dbReference type="RefSeq" id="WP_311190251.1">
    <property type="nucleotide sequence ID" value="NZ_CP115541.1"/>
</dbReference>
<dbReference type="SUPFAM" id="SSF54534">
    <property type="entry name" value="FKBP-like"/>
    <property type="match status" value="1"/>
</dbReference>
<gene>
    <name evidence="3" type="primary">rnk</name>
    <name evidence="3" type="ORF">PDM29_11205</name>
</gene>
<dbReference type="GO" id="GO:0016301">
    <property type="term" value="F:kinase activity"/>
    <property type="evidence" value="ECO:0007669"/>
    <property type="project" value="UniProtKB-KW"/>
</dbReference>
<name>A0ABY9YK07_9GAMM</name>
<reference evidence="3 4" key="1">
    <citation type="submission" date="2022-12" db="EMBL/GenBank/DDBJ databases">
        <title>Two new species, Stenotrophomonas aracearum and Stenotrophomonas oahuensis, isolated from Anthurium (Araceae family) in Hawaii.</title>
        <authorList>
            <person name="Chunag S.C."/>
            <person name="Dobhal S."/>
            <person name="Alvarez A."/>
            <person name="Arif M."/>
        </authorList>
    </citation>
    <scope>NUCLEOTIDE SEQUENCE [LARGE SCALE GENOMIC DNA]</scope>
    <source>
        <strain evidence="3 4">A5586</strain>
    </source>
</reference>
<dbReference type="Pfam" id="PF14760">
    <property type="entry name" value="Rnk_N"/>
    <property type="match status" value="1"/>
</dbReference>
<dbReference type="InterPro" id="IPR001437">
    <property type="entry name" value="Tscrpt_elong_fac_GreA/B_C"/>
</dbReference>
<organism evidence="3 4">
    <name type="scientific">Stenotrophomonas oahuensis</name>
    <dbReference type="NCBI Taxonomy" id="3003271"/>
    <lineage>
        <taxon>Bacteria</taxon>
        <taxon>Pseudomonadati</taxon>
        <taxon>Pseudomonadota</taxon>
        <taxon>Gammaproteobacteria</taxon>
        <taxon>Lysobacterales</taxon>
        <taxon>Lysobacteraceae</taxon>
        <taxon>Stenotrophomonas</taxon>
    </lineage>
</organism>
<feature type="domain" description="Transcription elongation factor GreA/GreB C-terminal" evidence="1">
    <location>
        <begin position="56"/>
        <end position="130"/>
    </location>
</feature>
<dbReference type="NCBIfam" id="NF004396">
    <property type="entry name" value="PRK05753.1"/>
    <property type="match status" value="1"/>
</dbReference>
<dbReference type="Gene3D" id="3.10.50.30">
    <property type="entry name" value="Transcription elongation factor, GreA/GreB, C-terminal domain"/>
    <property type="match status" value="1"/>
</dbReference>
<evidence type="ECO:0000259" key="2">
    <source>
        <dbReference type="Pfam" id="PF14760"/>
    </source>
</evidence>
<dbReference type="InterPro" id="IPR036953">
    <property type="entry name" value="GreA/GreB_C_sf"/>
</dbReference>
<dbReference type="Proteomes" id="UP001302072">
    <property type="component" value="Chromosome"/>
</dbReference>